<reference evidence="2" key="1">
    <citation type="submission" date="2017-05" db="EMBL/GenBank/DDBJ databases">
        <title>ST32 complete genome sequence.</title>
        <authorList>
            <person name="Liu X."/>
            <person name="Liu H."/>
        </authorList>
    </citation>
    <scope>NUCLEOTIDE SEQUENCE [LARGE SCALE GENOMIC DNA]</scope>
</reference>
<dbReference type="Proteomes" id="UP000222133">
    <property type="component" value="Segment"/>
</dbReference>
<sequence>MKTVYSIFDVQESEHHMFATDSEVLAKDAVIAFLEKIKDKVFASSDPQSQAFNDETFKSLQTLISATSSFEELSEALVGYDFRLAMLQVD</sequence>
<proteinExistence type="predicted"/>
<evidence type="ECO:0000313" key="1">
    <source>
        <dbReference type="EMBL" id="AWP47865.1"/>
    </source>
</evidence>
<dbReference type="EMBL" id="MF044458">
    <property type="protein sequence ID" value="AWP47865.1"/>
    <property type="molecule type" value="Genomic_DNA"/>
</dbReference>
<name>A0A2U9DT31_9CAUD</name>
<evidence type="ECO:0000313" key="2">
    <source>
        <dbReference type="Proteomes" id="UP000222133"/>
    </source>
</evidence>
<accession>A0A2U9DT31</accession>
<keyword evidence="2" id="KW-1185">Reference proteome</keyword>
<protein>
    <submittedName>
        <fullName evidence="1">Uncharacterized protein</fullName>
    </submittedName>
</protein>
<gene>
    <name evidence="1" type="ORF">ST32_0041</name>
</gene>
<organism evidence="1 2">
    <name type="scientific">Escherichia phage ST32</name>
    <dbReference type="NCBI Taxonomy" id="2005048"/>
    <lineage>
        <taxon>Viruses</taxon>
        <taxon>Duplodnaviria</taxon>
        <taxon>Heunggongvirae</taxon>
        <taxon>Uroviricota</taxon>
        <taxon>Caudoviricetes</taxon>
        <taxon>Chaseviridae</taxon>
        <taxon>Cleopatravirinae</taxon>
        <taxon>Carltongylesvirus</taxon>
        <taxon>Carltongylesvirus ST32</taxon>
    </lineage>
</organism>